<dbReference type="PANTHER" id="PTHR13200">
    <property type="entry name" value="EEF1A LYSINE METHYLTRANSFERASE 1"/>
    <property type="match status" value="1"/>
</dbReference>
<dbReference type="InterPro" id="IPR019369">
    <property type="entry name" value="Efm5/EEF1AKMT1"/>
</dbReference>
<proteinExistence type="predicted"/>
<dbReference type="AlphaFoldDB" id="A0A2U1NT90"/>
<dbReference type="GO" id="GO:0016279">
    <property type="term" value="F:protein-lysine N-methyltransferase activity"/>
    <property type="evidence" value="ECO:0007669"/>
    <property type="project" value="InterPro"/>
</dbReference>
<dbReference type="EMBL" id="PKPP01002232">
    <property type="protein sequence ID" value="PWA76704.1"/>
    <property type="molecule type" value="Genomic_DNA"/>
</dbReference>
<accession>A0A2U1NT90</accession>
<protein>
    <submittedName>
        <fullName evidence="5">DNA methylase, N-6 adenine-specific, conserved site-containing protein</fullName>
    </submittedName>
</protein>
<evidence type="ECO:0000256" key="1">
    <source>
        <dbReference type="ARBA" id="ARBA00004496"/>
    </source>
</evidence>
<keyword evidence="3 5" id="KW-0489">Methyltransferase</keyword>
<evidence type="ECO:0000256" key="3">
    <source>
        <dbReference type="ARBA" id="ARBA00022603"/>
    </source>
</evidence>
<dbReference type="GO" id="GO:0032259">
    <property type="term" value="P:methylation"/>
    <property type="evidence" value="ECO:0007669"/>
    <property type="project" value="UniProtKB-KW"/>
</dbReference>
<dbReference type="InterPro" id="IPR041370">
    <property type="entry name" value="Mlase_EEF1AKMT1/ZCCHC4"/>
</dbReference>
<gene>
    <name evidence="5" type="ORF">CTI12_AA232050</name>
</gene>
<evidence type="ECO:0000313" key="6">
    <source>
        <dbReference type="Proteomes" id="UP000245207"/>
    </source>
</evidence>
<evidence type="ECO:0000256" key="4">
    <source>
        <dbReference type="ARBA" id="ARBA00022679"/>
    </source>
</evidence>
<evidence type="ECO:0000256" key="2">
    <source>
        <dbReference type="ARBA" id="ARBA00022490"/>
    </source>
</evidence>
<organism evidence="5 6">
    <name type="scientific">Artemisia annua</name>
    <name type="common">Sweet wormwood</name>
    <dbReference type="NCBI Taxonomy" id="35608"/>
    <lineage>
        <taxon>Eukaryota</taxon>
        <taxon>Viridiplantae</taxon>
        <taxon>Streptophyta</taxon>
        <taxon>Embryophyta</taxon>
        <taxon>Tracheophyta</taxon>
        <taxon>Spermatophyta</taxon>
        <taxon>Magnoliopsida</taxon>
        <taxon>eudicotyledons</taxon>
        <taxon>Gunneridae</taxon>
        <taxon>Pentapetalae</taxon>
        <taxon>asterids</taxon>
        <taxon>campanulids</taxon>
        <taxon>Asterales</taxon>
        <taxon>Asteraceae</taxon>
        <taxon>Asteroideae</taxon>
        <taxon>Anthemideae</taxon>
        <taxon>Artemisiinae</taxon>
        <taxon>Artemisia</taxon>
    </lineage>
</organism>
<comment type="caution">
    <text evidence="5">The sequence shown here is derived from an EMBL/GenBank/DDBJ whole genome shotgun (WGS) entry which is preliminary data.</text>
</comment>
<dbReference type="PANTHER" id="PTHR13200:SF0">
    <property type="entry name" value="EEF1A LYSINE METHYLTRANSFERASE 1"/>
    <property type="match status" value="1"/>
</dbReference>
<dbReference type="STRING" id="35608.A0A2U1NT90"/>
<dbReference type="OrthoDB" id="206354at2759"/>
<keyword evidence="4" id="KW-0808">Transferase</keyword>
<name>A0A2U1NT90_ARTAN</name>
<sequence length="67" mass="7357">MQNNGGETTTEEVALVKEDLGLSQFWYDNGGETMVREVHALYASLDSTPLVACIACPTLYVYLKVNS</sequence>
<keyword evidence="6" id="KW-1185">Reference proteome</keyword>
<reference evidence="5 6" key="1">
    <citation type="journal article" date="2018" name="Mol. Plant">
        <title>The genome of Artemisia annua provides insight into the evolution of Asteraceae family and artemisinin biosynthesis.</title>
        <authorList>
            <person name="Shen Q."/>
            <person name="Zhang L."/>
            <person name="Liao Z."/>
            <person name="Wang S."/>
            <person name="Yan T."/>
            <person name="Shi P."/>
            <person name="Liu M."/>
            <person name="Fu X."/>
            <person name="Pan Q."/>
            <person name="Wang Y."/>
            <person name="Lv Z."/>
            <person name="Lu X."/>
            <person name="Zhang F."/>
            <person name="Jiang W."/>
            <person name="Ma Y."/>
            <person name="Chen M."/>
            <person name="Hao X."/>
            <person name="Li L."/>
            <person name="Tang Y."/>
            <person name="Lv G."/>
            <person name="Zhou Y."/>
            <person name="Sun X."/>
            <person name="Brodelius P.E."/>
            <person name="Rose J.K.C."/>
            <person name="Tang K."/>
        </authorList>
    </citation>
    <scope>NUCLEOTIDE SEQUENCE [LARGE SCALE GENOMIC DNA]</scope>
    <source>
        <strain evidence="6">cv. Huhao1</strain>
        <tissue evidence="5">Leaf</tissue>
    </source>
</reference>
<keyword evidence="2" id="KW-0963">Cytoplasm</keyword>
<comment type="subcellular location">
    <subcellularLocation>
        <location evidence="1">Cytoplasm</location>
    </subcellularLocation>
</comment>
<evidence type="ECO:0000313" key="5">
    <source>
        <dbReference type="EMBL" id="PWA76704.1"/>
    </source>
</evidence>
<dbReference type="Pfam" id="PF10237">
    <property type="entry name" value="N6-adenineMlase"/>
    <property type="match status" value="1"/>
</dbReference>
<dbReference type="GO" id="GO:0005737">
    <property type="term" value="C:cytoplasm"/>
    <property type="evidence" value="ECO:0007669"/>
    <property type="project" value="UniProtKB-SubCell"/>
</dbReference>
<dbReference type="Proteomes" id="UP000245207">
    <property type="component" value="Unassembled WGS sequence"/>
</dbReference>